<sequence>MDGGYMNAFTLLRGEDDKVSTTRLVKKAEAIMAEREAKEEQQQRQQQSNDVVGEYESWDSSSSTIDEEEKESEFEDKSVEEMIMKKKSNKSDDRKKKVGGKSLLKGYGGNPNSKEEKEGRLKKWMRSQRRFLVKHKLWHAVLILWKSFIAFIVIALLMAVLPNKNELQHA</sequence>
<evidence type="ECO:0000256" key="1">
    <source>
        <dbReference type="SAM" id="MobiDB-lite"/>
    </source>
</evidence>
<feature type="compositionally biased region" description="Basic and acidic residues" evidence="1">
    <location>
        <begin position="75"/>
        <end position="95"/>
    </location>
</feature>
<feature type="compositionally biased region" description="Low complexity" evidence="1">
    <location>
        <begin position="54"/>
        <end position="64"/>
    </location>
</feature>
<comment type="caution">
    <text evidence="3">The sequence shown here is derived from an EMBL/GenBank/DDBJ whole genome shotgun (WGS) entry which is preliminary data.</text>
</comment>
<protein>
    <submittedName>
        <fullName evidence="3">Uncharacterized protein</fullName>
    </submittedName>
</protein>
<keyword evidence="2" id="KW-1133">Transmembrane helix</keyword>
<dbReference type="EMBL" id="VAHF01000002">
    <property type="protein sequence ID" value="TXG69751.1"/>
    <property type="molecule type" value="Genomic_DNA"/>
</dbReference>
<keyword evidence="2" id="KW-0812">Transmembrane</keyword>
<gene>
    <name evidence="3" type="ORF">EZV62_004686</name>
</gene>
<proteinExistence type="predicted"/>
<evidence type="ECO:0000313" key="4">
    <source>
        <dbReference type="Proteomes" id="UP000323000"/>
    </source>
</evidence>
<evidence type="ECO:0000313" key="3">
    <source>
        <dbReference type="EMBL" id="TXG69751.1"/>
    </source>
</evidence>
<evidence type="ECO:0000256" key="2">
    <source>
        <dbReference type="SAM" id="Phobius"/>
    </source>
</evidence>
<name>A0A5C7IKL3_9ROSI</name>
<feature type="compositionally biased region" description="Acidic residues" evidence="1">
    <location>
        <begin position="65"/>
        <end position="74"/>
    </location>
</feature>
<reference evidence="4" key="1">
    <citation type="journal article" date="2019" name="Gigascience">
        <title>De novo genome assembly of the endangered Acer yangbiense, a plant species with extremely small populations endemic to Yunnan Province, China.</title>
        <authorList>
            <person name="Yang J."/>
            <person name="Wariss H.M."/>
            <person name="Tao L."/>
            <person name="Zhang R."/>
            <person name="Yun Q."/>
            <person name="Hollingsworth P."/>
            <person name="Dao Z."/>
            <person name="Luo G."/>
            <person name="Guo H."/>
            <person name="Ma Y."/>
            <person name="Sun W."/>
        </authorList>
    </citation>
    <scope>NUCLEOTIDE SEQUENCE [LARGE SCALE GENOMIC DNA]</scope>
    <source>
        <strain evidence="4">cv. Malutang</strain>
    </source>
</reference>
<dbReference type="Proteomes" id="UP000323000">
    <property type="component" value="Chromosome 2"/>
</dbReference>
<keyword evidence="4" id="KW-1185">Reference proteome</keyword>
<feature type="region of interest" description="Disordered" evidence="1">
    <location>
        <begin position="34"/>
        <end position="121"/>
    </location>
</feature>
<feature type="transmembrane region" description="Helical" evidence="2">
    <location>
        <begin position="137"/>
        <end position="161"/>
    </location>
</feature>
<keyword evidence="2" id="KW-0472">Membrane</keyword>
<organism evidence="3 4">
    <name type="scientific">Acer yangbiense</name>
    <dbReference type="NCBI Taxonomy" id="1000413"/>
    <lineage>
        <taxon>Eukaryota</taxon>
        <taxon>Viridiplantae</taxon>
        <taxon>Streptophyta</taxon>
        <taxon>Embryophyta</taxon>
        <taxon>Tracheophyta</taxon>
        <taxon>Spermatophyta</taxon>
        <taxon>Magnoliopsida</taxon>
        <taxon>eudicotyledons</taxon>
        <taxon>Gunneridae</taxon>
        <taxon>Pentapetalae</taxon>
        <taxon>rosids</taxon>
        <taxon>malvids</taxon>
        <taxon>Sapindales</taxon>
        <taxon>Sapindaceae</taxon>
        <taxon>Hippocastanoideae</taxon>
        <taxon>Acereae</taxon>
        <taxon>Acer</taxon>
    </lineage>
</organism>
<accession>A0A5C7IKL3</accession>
<dbReference type="AlphaFoldDB" id="A0A5C7IKL3"/>